<dbReference type="AlphaFoldDB" id="A0A3D8QE80"/>
<evidence type="ECO:0008006" key="4">
    <source>
        <dbReference type="Google" id="ProtNLM"/>
    </source>
</evidence>
<dbReference type="EMBL" id="PDLM01000016">
    <property type="protein sequence ID" value="RDW59970.1"/>
    <property type="molecule type" value="Genomic_DNA"/>
</dbReference>
<dbReference type="GO" id="GO:0016491">
    <property type="term" value="F:oxidoreductase activity"/>
    <property type="evidence" value="ECO:0007669"/>
    <property type="project" value="TreeGrafter"/>
</dbReference>
<evidence type="ECO:0000313" key="3">
    <source>
        <dbReference type="Proteomes" id="UP000256645"/>
    </source>
</evidence>
<accession>A0A3D8QE80</accession>
<proteinExistence type="predicted"/>
<dbReference type="SUPFAM" id="SSF51905">
    <property type="entry name" value="FAD/NAD(P)-binding domain"/>
    <property type="match status" value="1"/>
</dbReference>
<evidence type="ECO:0000313" key="2">
    <source>
        <dbReference type="EMBL" id="RDW59970.1"/>
    </source>
</evidence>
<feature type="transmembrane region" description="Helical" evidence="1">
    <location>
        <begin position="137"/>
        <end position="156"/>
    </location>
</feature>
<dbReference type="Pfam" id="PF13450">
    <property type="entry name" value="NAD_binding_8"/>
    <property type="match status" value="1"/>
</dbReference>
<organism evidence="2 3">
    <name type="scientific">Coleophoma cylindrospora</name>
    <dbReference type="NCBI Taxonomy" id="1849047"/>
    <lineage>
        <taxon>Eukaryota</taxon>
        <taxon>Fungi</taxon>
        <taxon>Dikarya</taxon>
        <taxon>Ascomycota</taxon>
        <taxon>Pezizomycotina</taxon>
        <taxon>Leotiomycetes</taxon>
        <taxon>Helotiales</taxon>
        <taxon>Dermateaceae</taxon>
        <taxon>Coleophoma</taxon>
    </lineage>
</organism>
<gene>
    <name evidence="2" type="ORF">BP6252_13057</name>
</gene>
<reference evidence="2 3" key="1">
    <citation type="journal article" date="2018" name="IMA Fungus">
        <title>IMA Genome-F 9: Draft genome sequence of Annulohypoxylon stygium, Aspergillus mulundensis, Berkeleyomyces basicola (syn. Thielaviopsis basicola), Ceratocystis smalleyi, two Cercospora beticola strains, Coleophoma cylindrospora, Fusarium fracticaudum, Phialophora cf. hyalina, and Morchella septimelata.</title>
        <authorList>
            <person name="Wingfield B.D."/>
            <person name="Bills G.F."/>
            <person name="Dong Y."/>
            <person name="Huang W."/>
            <person name="Nel W.J."/>
            <person name="Swalarsk-Parry B.S."/>
            <person name="Vaghefi N."/>
            <person name="Wilken P.M."/>
            <person name="An Z."/>
            <person name="de Beer Z.W."/>
            <person name="De Vos L."/>
            <person name="Chen L."/>
            <person name="Duong T.A."/>
            <person name="Gao Y."/>
            <person name="Hammerbacher A."/>
            <person name="Kikkert J.R."/>
            <person name="Li Y."/>
            <person name="Li H."/>
            <person name="Li K."/>
            <person name="Li Q."/>
            <person name="Liu X."/>
            <person name="Ma X."/>
            <person name="Naidoo K."/>
            <person name="Pethybridge S.J."/>
            <person name="Sun J."/>
            <person name="Steenkamp E.T."/>
            <person name="van der Nest M.A."/>
            <person name="van Wyk S."/>
            <person name="Wingfield M.J."/>
            <person name="Xiong C."/>
            <person name="Yue Q."/>
            <person name="Zhang X."/>
        </authorList>
    </citation>
    <scope>NUCLEOTIDE SEQUENCE [LARGE SCALE GENOMIC DNA]</scope>
    <source>
        <strain evidence="2 3">BP6252</strain>
    </source>
</reference>
<keyword evidence="1" id="KW-0472">Membrane</keyword>
<dbReference type="Gene3D" id="3.50.50.60">
    <property type="entry name" value="FAD/NAD(P)-binding domain"/>
    <property type="match status" value="1"/>
</dbReference>
<dbReference type="OrthoDB" id="5977668at2759"/>
<dbReference type="PANTHER" id="PTHR42923">
    <property type="entry name" value="PROTOPORPHYRINOGEN OXIDASE"/>
    <property type="match status" value="1"/>
</dbReference>
<name>A0A3D8QE80_9HELO</name>
<comment type="caution">
    <text evidence="2">The sequence shown here is derived from an EMBL/GenBank/DDBJ whole genome shotgun (WGS) entry which is preliminary data.</text>
</comment>
<dbReference type="STRING" id="1849047.A0A3D8QE80"/>
<keyword evidence="1" id="KW-1133">Transmembrane helix</keyword>
<dbReference type="PANTHER" id="PTHR42923:SF42">
    <property type="entry name" value="AMINE OXIDASE DOMAIN-CONTAINING PROTEIN"/>
    <property type="match status" value="1"/>
</dbReference>
<dbReference type="InterPro" id="IPR036188">
    <property type="entry name" value="FAD/NAD-bd_sf"/>
</dbReference>
<protein>
    <recommendedName>
        <fullName evidence="4">Amine oxidase domain-containing protein</fullName>
    </recommendedName>
</protein>
<dbReference type="Proteomes" id="UP000256645">
    <property type="component" value="Unassembled WGS sequence"/>
</dbReference>
<keyword evidence="1" id="KW-0812">Transmembrane</keyword>
<dbReference type="InterPro" id="IPR050464">
    <property type="entry name" value="Zeta_carotene_desat/Oxidored"/>
</dbReference>
<evidence type="ECO:0000256" key="1">
    <source>
        <dbReference type="SAM" id="Phobius"/>
    </source>
</evidence>
<keyword evidence="3" id="KW-1185">Reference proteome</keyword>
<sequence length="467" mass="52291">MTPTKTKAKQKVAIVGSGLAGLTTAYLLHHDVAQQYSVTVFESGKSFSLDAASVSIQDGSQEIVDRIDVPMRAFAEGYYKNLISMYKYLGIRFYPQRFVYSFRKRAVCESLNESSKEGYFIYSSNNHRFLPTRPDGISLFSWFIEIMYVAVCYLWWSLCCFWNPPLLATTSGVCESLDEYVRRIMLPRHFVNFYLLPLLSSVATCSHKALLQFPATDLTEYRRRSAGGEHYTVSGVHEVQKTLGSGLEARFSSMVTKVEVLPNERLEVVWNTSDNVIKKEIFDQVVLAVAPDIAGRIFQTLQKATAQIPTTMVESILQGEGMKLAVNDTMTSGFTSKGARAAETIHLRTSASLAQTESIHVQGSGAMVTTCPFSDVSSTRNMLMSVKFIRALRTPRSRRVVNNIFGENLTGPLFDEKQSSWRNGDDKIWLVGGWCWDGMVLLEGCVVSAMRVALALDVDIPWRTLKT</sequence>